<dbReference type="AlphaFoldDB" id="A0A7V8NRL9"/>
<evidence type="ECO:0000313" key="3">
    <source>
        <dbReference type="EMBL" id="MBA0086269.1"/>
    </source>
</evidence>
<keyword evidence="4" id="KW-1185">Reference proteome</keyword>
<dbReference type="Gene3D" id="3.40.630.30">
    <property type="match status" value="1"/>
</dbReference>
<organism evidence="3 4">
    <name type="scientific">Candidatus Acidiferrum panamense</name>
    <dbReference type="NCBI Taxonomy" id="2741543"/>
    <lineage>
        <taxon>Bacteria</taxon>
        <taxon>Pseudomonadati</taxon>
        <taxon>Acidobacteriota</taxon>
        <taxon>Terriglobia</taxon>
        <taxon>Candidatus Acidiferrales</taxon>
        <taxon>Candidatus Acidiferrum</taxon>
    </lineage>
</organism>
<reference evidence="3" key="1">
    <citation type="submission" date="2020-06" db="EMBL/GenBank/DDBJ databases">
        <title>Legume-microbial interactions unlock mineral nutrients during tropical forest succession.</title>
        <authorList>
            <person name="Epihov D.Z."/>
        </authorList>
    </citation>
    <scope>NUCLEOTIDE SEQUENCE [LARGE SCALE GENOMIC DNA]</scope>
    <source>
        <strain evidence="3">Pan2503</strain>
    </source>
</reference>
<name>A0A7V8NRL9_9BACT</name>
<evidence type="ECO:0000313" key="4">
    <source>
        <dbReference type="Proteomes" id="UP000567293"/>
    </source>
</evidence>
<evidence type="ECO:0000256" key="1">
    <source>
        <dbReference type="SAM" id="MobiDB-lite"/>
    </source>
</evidence>
<evidence type="ECO:0000259" key="2">
    <source>
        <dbReference type="PROSITE" id="PS51186"/>
    </source>
</evidence>
<dbReference type="SUPFAM" id="SSF55729">
    <property type="entry name" value="Acyl-CoA N-acyltransferases (Nat)"/>
    <property type="match status" value="1"/>
</dbReference>
<comment type="caution">
    <text evidence="3">The sequence shown here is derived from an EMBL/GenBank/DDBJ whole genome shotgun (WGS) entry which is preliminary data.</text>
</comment>
<dbReference type="GO" id="GO:0016747">
    <property type="term" value="F:acyltransferase activity, transferring groups other than amino-acyl groups"/>
    <property type="evidence" value="ECO:0007669"/>
    <property type="project" value="InterPro"/>
</dbReference>
<dbReference type="InterPro" id="IPR016181">
    <property type="entry name" value="Acyl_CoA_acyltransferase"/>
</dbReference>
<protein>
    <submittedName>
        <fullName evidence="3">GNAT family N-acetyltransferase</fullName>
    </submittedName>
</protein>
<dbReference type="Proteomes" id="UP000567293">
    <property type="component" value="Unassembled WGS sequence"/>
</dbReference>
<feature type="region of interest" description="Disordered" evidence="1">
    <location>
        <begin position="70"/>
        <end position="120"/>
    </location>
</feature>
<dbReference type="InterPro" id="IPR000182">
    <property type="entry name" value="GNAT_dom"/>
</dbReference>
<dbReference type="CDD" id="cd04301">
    <property type="entry name" value="NAT_SF"/>
    <property type="match status" value="1"/>
</dbReference>
<proteinExistence type="predicted"/>
<dbReference type="PROSITE" id="PS51186">
    <property type="entry name" value="GNAT"/>
    <property type="match status" value="1"/>
</dbReference>
<dbReference type="EMBL" id="JACDQQ010001428">
    <property type="protein sequence ID" value="MBA0086269.1"/>
    <property type="molecule type" value="Genomic_DNA"/>
</dbReference>
<gene>
    <name evidence="3" type="ORF">HRJ53_14890</name>
</gene>
<dbReference type="Pfam" id="PF13508">
    <property type="entry name" value="Acetyltransf_7"/>
    <property type="match status" value="1"/>
</dbReference>
<accession>A0A7V8NRL9</accession>
<feature type="domain" description="N-acetyltransferase" evidence="2">
    <location>
        <begin position="1"/>
        <end position="70"/>
    </location>
</feature>
<sequence>MGQLFVDSPFQRRGIGTAVMNRLIGEAARVNQPVRLSVVKMNPALRLYERLGFDITHEDDRKFCMKRVAGVSSPTQRKTNRHPEDVPSSAVHARQATSMTQNRRSEGCASAGNASNFVEL</sequence>